<dbReference type="OrthoDB" id="5001282at2759"/>
<name>A0A8K0SK32_9HYPO</name>
<reference evidence="1" key="1">
    <citation type="journal article" date="2021" name="Nat. Commun.">
        <title>Genetic determinants of endophytism in the Arabidopsis root mycobiome.</title>
        <authorList>
            <person name="Mesny F."/>
            <person name="Miyauchi S."/>
            <person name="Thiergart T."/>
            <person name="Pickel B."/>
            <person name="Atanasova L."/>
            <person name="Karlsson M."/>
            <person name="Huettel B."/>
            <person name="Barry K.W."/>
            <person name="Haridas S."/>
            <person name="Chen C."/>
            <person name="Bauer D."/>
            <person name="Andreopoulos W."/>
            <person name="Pangilinan J."/>
            <person name="LaButti K."/>
            <person name="Riley R."/>
            <person name="Lipzen A."/>
            <person name="Clum A."/>
            <person name="Drula E."/>
            <person name="Henrissat B."/>
            <person name="Kohler A."/>
            <person name="Grigoriev I.V."/>
            <person name="Martin F.M."/>
            <person name="Hacquard S."/>
        </authorList>
    </citation>
    <scope>NUCLEOTIDE SEQUENCE</scope>
    <source>
        <strain evidence="1">MPI-CAGE-CH-0235</strain>
    </source>
</reference>
<protein>
    <submittedName>
        <fullName evidence="1">Uncharacterized protein</fullName>
    </submittedName>
</protein>
<proteinExistence type="predicted"/>
<evidence type="ECO:0000313" key="2">
    <source>
        <dbReference type="Proteomes" id="UP000813444"/>
    </source>
</evidence>
<dbReference type="Pfam" id="PF12511">
    <property type="entry name" value="DUF3716"/>
    <property type="match status" value="1"/>
</dbReference>
<keyword evidence="2" id="KW-1185">Reference proteome</keyword>
<comment type="caution">
    <text evidence="1">The sequence shown here is derived from an EMBL/GenBank/DDBJ whole genome shotgun (WGS) entry which is preliminary data.</text>
</comment>
<sequence>MLEVWTPFDVFCEHMWKQPDFATTFRDKETRGVYVPAEMSHPLGAFFQLMTKRKERMSVFMVALFGQRNPRTCSHCATTYLRTITGAREHVLYPFNECITLPGHFHDACANCIWAASGATCEYCRFPGYLTDASTRFHEDIPFYGREAGAVWGDLRKTHPPPAEMLDNKSAPRLVRVEPSDDVILPEKL</sequence>
<dbReference type="Proteomes" id="UP000813444">
    <property type="component" value="Unassembled WGS sequence"/>
</dbReference>
<evidence type="ECO:0000313" key="1">
    <source>
        <dbReference type="EMBL" id="KAH7310598.1"/>
    </source>
</evidence>
<gene>
    <name evidence="1" type="ORF">B0I35DRAFT_412090</name>
</gene>
<organism evidence="1 2">
    <name type="scientific">Stachybotrys elegans</name>
    <dbReference type="NCBI Taxonomy" id="80388"/>
    <lineage>
        <taxon>Eukaryota</taxon>
        <taxon>Fungi</taxon>
        <taxon>Dikarya</taxon>
        <taxon>Ascomycota</taxon>
        <taxon>Pezizomycotina</taxon>
        <taxon>Sordariomycetes</taxon>
        <taxon>Hypocreomycetidae</taxon>
        <taxon>Hypocreales</taxon>
        <taxon>Stachybotryaceae</taxon>
        <taxon>Stachybotrys</taxon>
    </lineage>
</organism>
<dbReference type="AlphaFoldDB" id="A0A8K0SK32"/>
<dbReference type="InterPro" id="IPR022190">
    <property type="entry name" value="DUF3716"/>
</dbReference>
<dbReference type="EMBL" id="JAGPNK010000012">
    <property type="protein sequence ID" value="KAH7310598.1"/>
    <property type="molecule type" value="Genomic_DNA"/>
</dbReference>
<accession>A0A8K0SK32</accession>